<dbReference type="Proteomes" id="UP001431209">
    <property type="component" value="Unassembled WGS sequence"/>
</dbReference>
<feature type="signal peptide" evidence="2">
    <location>
        <begin position="1"/>
        <end position="18"/>
    </location>
</feature>
<accession>A0AAW2YYG7</accession>
<protein>
    <submittedName>
        <fullName evidence="3">Uncharacterized protein</fullName>
    </submittedName>
</protein>
<feature type="compositionally biased region" description="Basic residues" evidence="1">
    <location>
        <begin position="48"/>
        <end position="115"/>
    </location>
</feature>
<evidence type="ECO:0000313" key="3">
    <source>
        <dbReference type="EMBL" id="KAL0482068.1"/>
    </source>
</evidence>
<name>A0AAW2YYG7_9EUKA</name>
<feature type="chain" id="PRO_5043722036" evidence="2">
    <location>
        <begin position="19"/>
        <end position="153"/>
    </location>
</feature>
<reference evidence="3 4" key="1">
    <citation type="submission" date="2024-03" db="EMBL/GenBank/DDBJ databases">
        <title>The Acrasis kona genome and developmental transcriptomes reveal deep origins of eukaryotic multicellular pathways.</title>
        <authorList>
            <person name="Sheikh S."/>
            <person name="Fu C.-J."/>
            <person name="Brown M.W."/>
            <person name="Baldauf S.L."/>
        </authorList>
    </citation>
    <scope>NUCLEOTIDE SEQUENCE [LARGE SCALE GENOMIC DNA]</scope>
    <source>
        <strain evidence="3 4">ATCC MYA-3509</strain>
    </source>
</reference>
<comment type="caution">
    <text evidence="3">The sequence shown here is derived from an EMBL/GenBank/DDBJ whole genome shotgun (WGS) entry which is preliminary data.</text>
</comment>
<gene>
    <name evidence="3" type="ORF">AKO1_013260</name>
</gene>
<evidence type="ECO:0000256" key="2">
    <source>
        <dbReference type="SAM" id="SignalP"/>
    </source>
</evidence>
<keyword evidence="2" id="KW-0732">Signal</keyword>
<organism evidence="3 4">
    <name type="scientific">Acrasis kona</name>
    <dbReference type="NCBI Taxonomy" id="1008807"/>
    <lineage>
        <taxon>Eukaryota</taxon>
        <taxon>Discoba</taxon>
        <taxon>Heterolobosea</taxon>
        <taxon>Tetramitia</taxon>
        <taxon>Eutetramitia</taxon>
        <taxon>Acrasidae</taxon>
        <taxon>Acrasis</taxon>
    </lineage>
</organism>
<sequence>MKPYFVVLLLVLVFVCGSFQTAPHPSDKLASDVEQAESSLQALLNKCSAKKSHSIKHKQSKHRKNHRKHHKKQAKKYNKKHSKHGKHEKKHSKKHQKHGRRHHKKHHKKHNKKHDKNRDDKGWTKEYLVVCEHPGVPPKTLEKLLKIQMGKVC</sequence>
<evidence type="ECO:0000256" key="1">
    <source>
        <dbReference type="SAM" id="MobiDB-lite"/>
    </source>
</evidence>
<dbReference type="EMBL" id="JAOPGA020000814">
    <property type="protein sequence ID" value="KAL0482068.1"/>
    <property type="molecule type" value="Genomic_DNA"/>
</dbReference>
<evidence type="ECO:0000313" key="4">
    <source>
        <dbReference type="Proteomes" id="UP001431209"/>
    </source>
</evidence>
<dbReference type="AlphaFoldDB" id="A0AAW2YYG7"/>
<keyword evidence="4" id="KW-1185">Reference proteome</keyword>
<proteinExistence type="predicted"/>
<feature type="region of interest" description="Disordered" evidence="1">
    <location>
        <begin position="46"/>
        <end position="121"/>
    </location>
</feature>